<dbReference type="AlphaFoldDB" id="A0A317JNF0"/>
<sequence length="103" mass="11779">MDVHVATTKVLPSFRSFLQENQDALGVHAYSFSREEISFYLIENQNIQFSVSGAQGANLMLIGVAVPPEKIPEWAQHLIDQWQKVLEAWNGNEKLEVRYVYKA</sequence>
<evidence type="ECO:0000313" key="2">
    <source>
        <dbReference type="Proteomes" id="UP000246104"/>
    </source>
</evidence>
<proteinExistence type="predicted"/>
<protein>
    <submittedName>
        <fullName evidence="1">Uncharacterized protein</fullName>
    </submittedName>
</protein>
<gene>
    <name evidence="1" type="ORF">C5B42_03405</name>
</gene>
<dbReference type="EMBL" id="PSRQ01000039">
    <property type="protein sequence ID" value="PWU23303.1"/>
    <property type="molecule type" value="Genomic_DNA"/>
</dbReference>
<reference evidence="1 2" key="1">
    <citation type="submission" date="2018-02" db="EMBL/GenBank/DDBJ databases">
        <title>Genomic Reconstructions from Amazon Rainforest and Pasture Soil Reveal Novel Insights into the Physiology of Candidate Phyla in Tropical Sites.</title>
        <authorList>
            <person name="Kroeger M.E."/>
            <person name="Delmont T."/>
            <person name="Eren A.M."/>
            <person name="Guo J."/>
            <person name="Meyer K.M."/>
            <person name="Khan K."/>
            <person name="Rodrigues J.L.M."/>
            <person name="Bohannan B.J.M."/>
            <person name="Tringe S."/>
            <person name="Borges C.D."/>
            <person name="Tiedje J."/>
            <person name="Tsai S.M."/>
            <person name="Nusslein K."/>
        </authorList>
    </citation>
    <scope>NUCLEOTIDE SEQUENCE [LARGE SCALE GENOMIC DNA]</scope>
    <source>
        <strain evidence="1">Amazon FNV 2010 28 9</strain>
    </source>
</reference>
<accession>A0A317JNF0</accession>
<organism evidence="1 2">
    <name type="scientific">Candidatus Cerribacteria bacterium 'Amazon FNV 2010 28 9'</name>
    <dbReference type="NCBI Taxonomy" id="2081795"/>
    <lineage>
        <taxon>Bacteria</taxon>
        <taxon>Candidatus Cerribacteria</taxon>
    </lineage>
</organism>
<comment type="caution">
    <text evidence="1">The sequence shown here is derived from an EMBL/GenBank/DDBJ whole genome shotgun (WGS) entry which is preliminary data.</text>
</comment>
<name>A0A317JNF0_9BACT</name>
<dbReference type="Proteomes" id="UP000246104">
    <property type="component" value="Unassembled WGS sequence"/>
</dbReference>
<evidence type="ECO:0000313" key="1">
    <source>
        <dbReference type="EMBL" id="PWU23303.1"/>
    </source>
</evidence>